<dbReference type="InterPro" id="IPR050490">
    <property type="entry name" value="Bact_solute-bd_prot1"/>
</dbReference>
<gene>
    <name evidence="3" type="ORF">KIA07_03050</name>
</gene>
<name>A0A943L8I3_FINMA</name>
<evidence type="ECO:0000256" key="2">
    <source>
        <dbReference type="SAM" id="SignalP"/>
    </source>
</evidence>
<protein>
    <submittedName>
        <fullName evidence="3">Sugar ABC transporter substrate-binding protein</fullName>
    </submittedName>
</protein>
<reference evidence="3" key="1">
    <citation type="submission" date="2021-02" db="EMBL/GenBank/DDBJ databases">
        <title>Infant gut strain persistence is associated with maternal origin, phylogeny, and functional potential including surface adhesion and iron acquisition.</title>
        <authorList>
            <person name="Lou Y.C."/>
        </authorList>
    </citation>
    <scope>NUCLEOTIDE SEQUENCE</scope>
    <source>
        <strain evidence="3">L3_058_000G1_dasL3_058_000G1_concoct_72</strain>
    </source>
</reference>
<evidence type="ECO:0000313" key="4">
    <source>
        <dbReference type="Proteomes" id="UP000730862"/>
    </source>
</evidence>
<dbReference type="CDD" id="cd13585">
    <property type="entry name" value="PBP2_TMBP_like"/>
    <property type="match status" value="1"/>
</dbReference>
<feature type="chain" id="PRO_5039533551" evidence="2">
    <location>
        <begin position="25"/>
        <end position="426"/>
    </location>
</feature>
<dbReference type="PANTHER" id="PTHR43649">
    <property type="entry name" value="ARABINOSE-BINDING PROTEIN-RELATED"/>
    <property type="match status" value="1"/>
</dbReference>
<dbReference type="PANTHER" id="PTHR43649:SF12">
    <property type="entry name" value="DIACETYLCHITOBIOSE BINDING PROTEIN DASA"/>
    <property type="match status" value="1"/>
</dbReference>
<organism evidence="3 4">
    <name type="scientific">Finegoldia magna</name>
    <name type="common">Peptostreptococcus magnus</name>
    <dbReference type="NCBI Taxonomy" id="1260"/>
    <lineage>
        <taxon>Bacteria</taxon>
        <taxon>Bacillati</taxon>
        <taxon>Bacillota</taxon>
        <taxon>Tissierellia</taxon>
        <taxon>Tissierellales</taxon>
        <taxon>Peptoniphilaceae</taxon>
        <taxon>Finegoldia</taxon>
    </lineage>
</organism>
<feature type="compositionally biased region" description="Basic and acidic residues" evidence="1">
    <location>
        <begin position="29"/>
        <end position="41"/>
    </location>
</feature>
<evidence type="ECO:0000256" key="1">
    <source>
        <dbReference type="SAM" id="MobiDB-lite"/>
    </source>
</evidence>
<feature type="signal peptide" evidence="2">
    <location>
        <begin position="1"/>
        <end position="24"/>
    </location>
</feature>
<dbReference type="Gene3D" id="3.40.190.10">
    <property type="entry name" value="Periplasmic binding protein-like II"/>
    <property type="match status" value="2"/>
</dbReference>
<dbReference type="PROSITE" id="PS51257">
    <property type="entry name" value="PROKAR_LIPOPROTEIN"/>
    <property type="match status" value="1"/>
</dbReference>
<comment type="caution">
    <text evidence="3">The sequence shown here is derived from an EMBL/GenBank/DDBJ whole genome shotgun (WGS) entry which is preliminary data.</text>
</comment>
<evidence type="ECO:0000313" key="3">
    <source>
        <dbReference type="EMBL" id="MBS5964628.1"/>
    </source>
</evidence>
<dbReference type="EMBL" id="JAHAIK010000006">
    <property type="protein sequence ID" value="MBS5964628.1"/>
    <property type="molecule type" value="Genomic_DNA"/>
</dbReference>
<feature type="region of interest" description="Disordered" evidence="1">
    <location>
        <begin position="22"/>
        <end position="42"/>
    </location>
</feature>
<dbReference type="Pfam" id="PF01547">
    <property type="entry name" value="SBP_bac_1"/>
    <property type="match status" value="1"/>
</dbReference>
<proteinExistence type="predicted"/>
<keyword evidence="2" id="KW-0732">Signal</keyword>
<dbReference type="AlphaFoldDB" id="A0A943L8I3"/>
<dbReference type="SUPFAM" id="SSF53850">
    <property type="entry name" value="Periplasmic binding protein-like II"/>
    <property type="match status" value="1"/>
</dbReference>
<sequence>MKKLFKVTLFLMVTALLLSGCSKGNSNDSSKESTEGKDSAKTQEVSLMIPEWGVPTKEMLADFEKESGIKVNVMTTNWDDIRNKISTAAAGKNAAADIYEVDWSWVGEFQKAEWLEPIELDQADMDDMKTTSTFMIDNKLYAIPYSNDYRIGFYNKAMYEKAGLTKEPQTWDDVINDAKVLKEKNVVEYPISNPMAADEKTTTTFLWLAYTRNGKVFNDDNTLNEEATLDALTILDKINRPGLSDPANRTASGAFDKLKNGECAFMVGPSSNVMSVNDKEKSKVVDQVMPIVLPGKDKKATATVPFAEAIGVSPYSKNKEAAMKFAKWYTSKETQYKLYNELSNLPTRTSVIEQLLNEEKIKNPGAMLELAKVIESPFPNGVPIYYTKMSTEIFNTINQMANEKLTPEEATKQMVTNVNKIVEENK</sequence>
<dbReference type="Proteomes" id="UP000730862">
    <property type="component" value="Unassembled WGS sequence"/>
</dbReference>
<accession>A0A943L8I3</accession>
<dbReference type="RefSeq" id="WP_278735386.1">
    <property type="nucleotide sequence ID" value="NZ_CAUPKI010000009.1"/>
</dbReference>
<dbReference type="InterPro" id="IPR006059">
    <property type="entry name" value="SBP"/>
</dbReference>